<organism evidence="1 2">
    <name type="scientific">Lasius platythorax</name>
    <dbReference type="NCBI Taxonomy" id="488582"/>
    <lineage>
        <taxon>Eukaryota</taxon>
        <taxon>Metazoa</taxon>
        <taxon>Ecdysozoa</taxon>
        <taxon>Arthropoda</taxon>
        <taxon>Hexapoda</taxon>
        <taxon>Insecta</taxon>
        <taxon>Pterygota</taxon>
        <taxon>Neoptera</taxon>
        <taxon>Endopterygota</taxon>
        <taxon>Hymenoptera</taxon>
        <taxon>Apocrita</taxon>
        <taxon>Aculeata</taxon>
        <taxon>Formicoidea</taxon>
        <taxon>Formicidae</taxon>
        <taxon>Formicinae</taxon>
        <taxon>Lasius</taxon>
        <taxon>Lasius</taxon>
    </lineage>
</organism>
<accession>A0AAV2P5V3</accession>
<evidence type="ECO:0000313" key="1">
    <source>
        <dbReference type="EMBL" id="CAL1687333.1"/>
    </source>
</evidence>
<dbReference type="AlphaFoldDB" id="A0AAV2P5V3"/>
<name>A0AAV2P5V3_9HYME</name>
<evidence type="ECO:0000313" key="2">
    <source>
        <dbReference type="Proteomes" id="UP001497644"/>
    </source>
</evidence>
<dbReference type="EMBL" id="OZ034830">
    <property type="protein sequence ID" value="CAL1687333.1"/>
    <property type="molecule type" value="Genomic_DNA"/>
</dbReference>
<keyword evidence="2" id="KW-1185">Reference proteome</keyword>
<sequence>MCRGKARCARSIIIHPAHYPSTGTIDEPTTPTALPDSILLPRIRRDGNLAESFAIYDGANAPPPAHLLQFIREQDEQRYLSVPRQ</sequence>
<dbReference type="Proteomes" id="UP001497644">
    <property type="component" value="Chromosome 7"/>
</dbReference>
<gene>
    <name evidence="1" type="ORF">LPLAT_LOCUS12561</name>
</gene>
<proteinExistence type="predicted"/>
<reference evidence="1" key="1">
    <citation type="submission" date="2024-04" db="EMBL/GenBank/DDBJ databases">
        <authorList>
            <consortium name="Molecular Ecology Group"/>
        </authorList>
    </citation>
    <scope>NUCLEOTIDE SEQUENCE</scope>
</reference>
<protein>
    <submittedName>
        <fullName evidence="1">Uncharacterized protein</fullName>
    </submittedName>
</protein>